<feature type="domain" description="DUF4440" evidence="1">
    <location>
        <begin position="26"/>
        <end position="109"/>
    </location>
</feature>
<organism evidence="2 3">
    <name type="scientific">Massilia eburnea</name>
    <dbReference type="NCBI Taxonomy" id="1776165"/>
    <lineage>
        <taxon>Bacteria</taxon>
        <taxon>Pseudomonadati</taxon>
        <taxon>Pseudomonadota</taxon>
        <taxon>Betaproteobacteria</taxon>
        <taxon>Burkholderiales</taxon>
        <taxon>Oxalobacteraceae</taxon>
        <taxon>Telluria group</taxon>
        <taxon>Massilia</taxon>
    </lineage>
</organism>
<reference evidence="2 3" key="1">
    <citation type="submission" date="2019-11" db="EMBL/GenBank/DDBJ databases">
        <title>Type strains purchased from KCTC, JCM and DSMZ.</title>
        <authorList>
            <person name="Lu H."/>
        </authorList>
    </citation>
    <scope>NUCLEOTIDE SEQUENCE [LARGE SCALE GENOMIC DNA]</scope>
    <source>
        <strain evidence="2 3">JCM 31587</strain>
    </source>
</reference>
<evidence type="ECO:0000313" key="2">
    <source>
        <dbReference type="EMBL" id="MTW11742.1"/>
    </source>
</evidence>
<dbReference type="OrthoDB" id="121974at2"/>
<dbReference type="Proteomes" id="UP000472320">
    <property type="component" value="Unassembled WGS sequence"/>
</dbReference>
<dbReference type="SUPFAM" id="SSF54427">
    <property type="entry name" value="NTF2-like"/>
    <property type="match status" value="1"/>
</dbReference>
<dbReference type="InterPro" id="IPR027843">
    <property type="entry name" value="DUF4440"/>
</dbReference>
<dbReference type="Pfam" id="PF14534">
    <property type="entry name" value="DUF4440"/>
    <property type="match status" value="1"/>
</dbReference>
<dbReference type="Gene3D" id="3.10.450.50">
    <property type="match status" value="1"/>
</dbReference>
<dbReference type="InterPro" id="IPR032710">
    <property type="entry name" value="NTF2-like_dom_sf"/>
</dbReference>
<keyword evidence="3" id="KW-1185">Reference proteome</keyword>
<sequence length="120" mass="13456">MNDQVSKALAAREPLFHRPEFGTSRADFEAMMAPEFWEIGASGARYSKAFVLDALAERHARPVAESYVLTSFACQELSPNLYLATYRLDQGGRHSQRSTIWRYSGDAWQAVFHQGTLIAG</sequence>
<dbReference type="AlphaFoldDB" id="A0A6L6QH87"/>
<name>A0A6L6QH87_9BURK</name>
<protein>
    <submittedName>
        <fullName evidence="2">DUF4440 domain-containing protein</fullName>
    </submittedName>
</protein>
<accession>A0A6L6QH87</accession>
<gene>
    <name evidence="2" type="ORF">GM658_14140</name>
</gene>
<dbReference type="RefSeq" id="WP_155454692.1">
    <property type="nucleotide sequence ID" value="NZ_WNKX01000009.1"/>
</dbReference>
<dbReference type="EMBL" id="WNKX01000009">
    <property type="protein sequence ID" value="MTW11742.1"/>
    <property type="molecule type" value="Genomic_DNA"/>
</dbReference>
<evidence type="ECO:0000259" key="1">
    <source>
        <dbReference type="Pfam" id="PF14534"/>
    </source>
</evidence>
<comment type="caution">
    <text evidence="2">The sequence shown here is derived from an EMBL/GenBank/DDBJ whole genome shotgun (WGS) entry which is preliminary data.</text>
</comment>
<evidence type="ECO:0000313" key="3">
    <source>
        <dbReference type="Proteomes" id="UP000472320"/>
    </source>
</evidence>
<proteinExistence type="predicted"/>